<feature type="region of interest" description="Disordered" evidence="1">
    <location>
        <begin position="134"/>
        <end position="153"/>
    </location>
</feature>
<keyword evidence="3" id="KW-1185">Reference proteome</keyword>
<dbReference type="Proteomes" id="UP000037035">
    <property type="component" value="Unassembled WGS sequence"/>
</dbReference>
<evidence type="ECO:0000313" key="2">
    <source>
        <dbReference type="EMBL" id="KNZ54571.1"/>
    </source>
</evidence>
<evidence type="ECO:0000313" key="3">
    <source>
        <dbReference type="Proteomes" id="UP000037035"/>
    </source>
</evidence>
<sequence>MPSLDWTASPFFPVLPTSRPHLWLGSAPSIPPPSEESMALLSPISLTHPSANYYNPVVVSVCVGAEEFSKSNIAPLTSAWSELSVQLELSTKCPAKSAGISFPICRSSAVVRALYTLSRQSWVPPIPSSHLLTRSTDRLPFEPSPDHTHSPPS</sequence>
<dbReference type="OrthoDB" id="4473401at2759"/>
<dbReference type="STRING" id="27349.A0A0L6V1D4"/>
<protein>
    <submittedName>
        <fullName evidence="2">Uncharacterized protein</fullName>
    </submittedName>
</protein>
<evidence type="ECO:0000256" key="1">
    <source>
        <dbReference type="SAM" id="MobiDB-lite"/>
    </source>
</evidence>
<dbReference type="EMBL" id="LAVV01007847">
    <property type="protein sequence ID" value="KNZ54571.1"/>
    <property type="molecule type" value="Genomic_DNA"/>
</dbReference>
<dbReference type="VEuPathDB" id="FungiDB:VP01_2910g3"/>
<reference evidence="2 3" key="1">
    <citation type="submission" date="2015-08" db="EMBL/GenBank/DDBJ databases">
        <title>Next Generation Sequencing and Analysis of the Genome of Puccinia sorghi L Schw, the Causal Agent of Maize Common Rust.</title>
        <authorList>
            <person name="Rochi L."/>
            <person name="Burguener G."/>
            <person name="Darino M."/>
            <person name="Turjanski A."/>
            <person name="Kreff E."/>
            <person name="Dieguez M.J."/>
            <person name="Sacco F."/>
        </authorList>
    </citation>
    <scope>NUCLEOTIDE SEQUENCE [LARGE SCALE GENOMIC DNA]</scope>
    <source>
        <strain evidence="2 3">RO10H11247</strain>
    </source>
</reference>
<accession>A0A0L6V1D4</accession>
<gene>
    <name evidence="2" type="ORF">VP01_2910g3</name>
</gene>
<feature type="compositionally biased region" description="Basic and acidic residues" evidence="1">
    <location>
        <begin position="135"/>
        <end position="153"/>
    </location>
</feature>
<comment type="caution">
    <text evidence="2">The sequence shown here is derived from an EMBL/GenBank/DDBJ whole genome shotgun (WGS) entry which is preliminary data.</text>
</comment>
<dbReference type="AlphaFoldDB" id="A0A0L6V1D4"/>
<proteinExistence type="predicted"/>
<dbReference type="Gene3D" id="2.70.98.30">
    <property type="entry name" value="Golgi alpha-mannosidase II, domain 4"/>
    <property type="match status" value="1"/>
</dbReference>
<name>A0A0L6V1D4_9BASI</name>
<organism evidence="2 3">
    <name type="scientific">Puccinia sorghi</name>
    <dbReference type="NCBI Taxonomy" id="27349"/>
    <lineage>
        <taxon>Eukaryota</taxon>
        <taxon>Fungi</taxon>
        <taxon>Dikarya</taxon>
        <taxon>Basidiomycota</taxon>
        <taxon>Pucciniomycotina</taxon>
        <taxon>Pucciniomycetes</taxon>
        <taxon>Pucciniales</taxon>
        <taxon>Pucciniaceae</taxon>
        <taxon>Puccinia</taxon>
    </lineage>
</organism>